<keyword evidence="4" id="KW-0804">Transcription</keyword>
<keyword evidence="2" id="KW-0805">Transcription regulation</keyword>
<dbReference type="Proteomes" id="UP001595904">
    <property type="component" value="Unassembled WGS sequence"/>
</dbReference>
<evidence type="ECO:0000256" key="4">
    <source>
        <dbReference type="ARBA" id="ARBA00023163"/>
    </source>
</evidence>
<dbReference type="Pfam" id="PF08281">
    <property type="entry name" value="Sigma70_r4_2"/>
    <property type="match status" value="1"/>
</dbReference>
<feature type="domain" description="RNA polymerase sigma factor 70 region 4 type 2" evidence="6">
    <location>
        <begin position="115"/>
        <end position="165"/>
    </location>
</feature>
<dbReference type="PANTHER" id="PTHR43133">
    <property type="entry name" value="RNA POLYMERASE ECF-TYPE SIGMA FACTO"/>
    <property type="match status" value="1"/>
</dbReference>
<feature type="domain" description="RNA polymerase sigma-70 region 2" evidence="5">
    <location>
        <begin position="13"/>
        <end position="74"/>
    </location>
</feature>
<dbReference type="Gene3D" id="1.10.1740.10">
    <property type="match status" value="1"/>
</dbReference>
<dbReference type="InterPro" id="IPR007627">
    <property type="entry name" value="RNA_pol_sigma70_r2"/>
</dbReference>
<dbReference type="InterPro" id="IPR013324">
    <property type="entry name" value="RNA_pol_sigma_r3/r4-like"/>
</dbReference>
<dbReference type="Gene3D" id="1.10.10.10">
    <property type="entry name" value="Winged helix-like DNA-binding domain superfamily/Winged helix DNA-binding domain"/>
    <property type="match status" value="1"/>
</dbReference>
<evidence type="ECO:0000259" key="5">
    <source>
        <dbReference type="Pfam" id="PF04542"/>
    </source>
</evidence>
<evidence type="ECO:0000313" key="8">
    <source>
        <dbReference type="Proteomes" id="UP001595904"/>
    </source>
</evidence>
<dbReference type="InterPro" id="IPR013249">
    <property type="entry name" value="RNA_pol_sigma70_r4_t2"/>
</dbReference>
<accession>A0ABV8SZI9</accession>
<dbReference type="SUPFAM" id="SSF88946">
    <property type="entry name" value="Sigma2 domain of RNA polymerase sigma factors"/>
    <property type="match status" value="1"/>
</dbReference>
<dbReference type="InterPro" id="IPR013325">
    <property type="entry name" value="RNA_pol_sigma_r2"/>
</dbReference>
<dbReference type="InterPro" id="IPR039425">
    <property type="entry name" value="RNA_pol_sigma-70-like"/>
</dbReference>
<reference evidence="8" key="1">
    <citation type="journal article" date="2019" name="Int. J. Syst. Evol. Microbiol.">
        <title>The Global Catalogue of Microorganisms (GCM) 10K type strain sequencing project: providing services to taxonomists for standard genome sequencing and annotation.</title>
        <authorList>
            <consortium name="The Broad Institute Genomics Platform"/>
            <consortium name="The Broad Institute Genome Sequencing Center for Infectious Disease"/>
            <person name="Wu L."/>
            <person name="Ma J."/>
        </authorList>
    </citation>
    <scope>NUCLEOTIDE SEQUENCE [LARGE SCALE GENOMIC DNA]</scope>
    <source>
        <strain evidence="8">CGMCC 1.10759</strain>
    </source>
</reference>
<evidence type="ECO:0000259" key="6">
    <source>
        <dbReference type="Pfam" id="PF08281"/>
    </source>
</evidence>
<dbReference type="RefSeq" id="WP_380603060.1">
    <property type="nucleotide sequence ID" value="NZ_JBHSDU010000015.1"/>
</dbReference>
<dbReference type="InterPro" id="IPR014284">
    <property type="entry name" value="RNA_pol_sigma-70_dom"/>
</dbReference>
<evidence type="ECO:0000256" key="3">
    <source>
        <dbReference type="ARBA" id="ARBA00023082"/>
    </source>
</evidence>
<name>A0ABV8SZI9_9GAMM</name>
<dbReference type="Pfam" id="PF04542">
    <property type="entry name" value="Sigma70_r2"/>
    <property type="match status" value="1"/>
</dbReference>
<evidence type="ECO:0000256" key="2">
    <source>
        <dbReference type="ARBA" id="ARBA00023015"/>
    </source>
</evidence>
<dbReference type="EMBL" id="JBHSDU010000015">
    <property type="protein sequence ID" value="MFC4313066.1"/>
    <property type="molecule type" value="Genomic_DNA"/>
</dbReference>
<keyword evidence="3" id="KW-0731">Sigma factor</keyword>
<sequence length="173" mass="19760">MPTEDHQAFVNELVQEHGQRLRSFLARRLHGAGADLPDLVQEVYLRLLRIPDVQTIRSPRAYLFTVAIHVLHQHRLNLASSPEAVDIAEALPMLQARSGDNPAEQVEAWDRLEGFYEVLGELPPKTYAVFVLHRQYGYSREEIASQLGLSYAMVKKHLAQALVHCRRRLDAME</sequence>
<dbReference type="InterPro" id="IPR036388">
    <property type="entry name" value="WH-like_DNA-bd_sf"/>
</dbReference>
<proteinExistence type="inferred from homology"/>
<dbReference type="NCBIfam" id="TIGR02937">
    <property type="entry name" value="sigma70-ECF"/>
    <property type="match status" value="1"/>
</dbReference>
<comment type="similarity">
    <text evidence="1">Belongs to the sigma-70 factor family. ECF subfamily.</text>
</comment>
<evidence type="ECO:0000256" key="1">
    <source>
        <dbReference type="ARBA" id="ARBA00010641"/>
    </source>
</evidence>
<keyword evidence="8" id="KW-1185">Reference proteome</keyword>
<evidence type="ECO:0000313" key="7">
    <source>
        <dbReference type="EMBL" id="MFC4313066.1"/>
    </source>
</evidence>
<comment type="caution">
    <text evidence="7">The sequence shown here is derived from an EMBL/GenBank/DDBJ whole genome shotgun (WGS) entry which is preliminary data.</text>
</comment>
<dbReference type="SUPFAM" id="SSF88659">
    <property type="entry name" value="Sigma3 and sigma4 domains of RNA polymerase sigma factors"/>
    <property type="match status" value="1"/>
</dbReference>
<organism evidence="7 8">
    <name type="scientific">Steroidobacter flavus</name>
    <dbReference type="NCBI Taxonomy" id="1842136"/>
    <lineage>
        <taxon>Bacteria</taxon>
        <taxon>Pseudomonadati</taxon>
        <taxon>Pseudomonadota</taxon>
        <taxon>Gammaproteobacteria</taxon>
        <taxon>Steroidobacterales</taxon>
        <taxon>Steroidobacteraceae</taxon>
        <taxon>Steroidobacter</taxon>
    </lineage>
</organism>
<protein>
    <submittedName>
        <fullName evidence="7">RNA polymerase sigma factor</fullName>
    </submittedName>
</protein>
<dbReference type="PANTHER" id="PTHR43133:SF63">
    <property type="entry name" value="RNA POLYMERASE SIGMA FACTOR FECI-RELATED"/>
    <property type="match status" value="1"/>
</dbReference>
<gene>
    <name evidence="7" type="ORF">ACFPN2_28555</name>
</gene>